<gene>
    <name evidence="3" type="ORF">Slati_4294400</name>
</gene>
<dbReference type="PANTHER" id="PTHR19338:SF60">
    <property type="entry name" value="NB-ARC DOMAIN-CONTAINING PROTEIN"/>
    <property type="match status" value="1"/>
</dbReference>
<dbReference type="Gene3D" id="3.40.50.300">
    <property type="entry name" value="P-loop containing nucleotide triphosphate hydrolases"/>
    <property type="match status" value="1"/>
</dbReference>
<accession>A0AAW2TDZ1</accession>
<evidence type="ECO:0000256" key="1">
    <source>
        <dbReference type="SAM" id="MobiDB-lite"/>
    </source>
</evidence>
<evidence type="ECO:0000313" key="3">
    <source>
        <dbReference type="EMBL" id="KAL0402645.1"/>
    </source>
</evidence>
<dbReference type="Pfam" id="PF00931">
    <property type="entry name" value="NB-ARC"/>
    <property type="match status" value="1"/>
</dbReference>
<dbReference type="Gene3D" id="1.20.5.4130">
    <property type="match status" value="1"/>
</dbReference>
<dbReference type="PANTHER" id="PTHR19338">
    <property type="entry name" value="TRANSLOCASE OF INNER MITOCHONDRIAL MEMBRANE 13 HOMOLOG"/>
    <property type="match status" value="1"/>
</dbReference>
<reference evidence="3" key="2">
    <citation type="journal article" date="2024" name="Plant">
        <title>Genomic evolution and insights into agronomic trait innovations of Sesamum species.</title>
        <authorList>
            <person name="Miao H."/>
            <person name="Wang L."/>
            <person name="Qu L."/>
            <person name="Liu H."/>
            <person name="Sun Y."/>
            <person name="Le M."/>
            <person name="Wang Q."/>
            <person name="Wei S."/>
            <person name="Zheng Y."/>
            <person name="Lin W."/>
            <person name="Duan Y."/>
            <person name="Cao H."/>
            <person name="Xiong S."/>
            <person name="Wang X."/>
            <person name="Wei L."/>
            <person name="Li C."/>
            <person name="Ma Q."/>
            <person name="Ju M."/>
            <person name="Zhao R."/>
            <person name="Li G."/>
            <person name="Mu C."/>
            <person name="Tian Q."/>
            <person name="Mei H."/>
            <person name="Zhang T."/>
            <person name="Gao T."/>
            <person name="Zhang H."/>
        </authorList>
    </citation>
    <scope>NUCLEOTIDE SEQUENCE</scope>
    <source>
        <strain evidence="3">KEN1</strain>
    </source>
</reference>
<feature type="compositionally biased region" description="Low complexity" evidence="1">
    <location>
        <begin position="161"/>
        <end position="171"/>
    </location>
</feature>
<dbReference type="GO" id="GO:0043531">
    <property type="term" value="F:ADP binding"/>
    <property type="evidence" value="ECO:0007669"/>
    <property type="project" value="InterPro"/>
</dbReference>
<protein>
    <recommendedName>
        <fullName evidence="2">NB-ARC domain-containing protein</fullName>
    </recommendedName>
</protein>
<dbReference type="AlphaFoldDB" id="A0AAW2TDZ1"/>
<dbReference type="SUPFAM" id="SSF52540">
    <property type="entry name" value="P-loop containing nucleoside triphosphate hydrolases"/>
    <property type="match status" value="1"/>
</dbReference>
<dbReference type="InterPro" id="IPR002182">
    <property type="entry name" value="NB-ARC"/>
</dbReference>
<proteinExistence type="predicted"/>
<comment type="caution">
    <text evidence="3">The sequence shown here is derived from an EMBL/GenBank/DDBJ whole genome shotgun (WGS) entry which is preliminary data.</text>
</comment>
<evidence type="ECO:0000259" key="2">
    <source>
        <dbReference type="Pfam" id="PF00931"/>
    </source>
</evidence>
<dbReference type="InterPro" id="IPR027417">
    <property type="entry name" value="P-loop_NTPase"/>
</dbReference>
<feature type="domain" description="NB-ARC" evidence="2">
    <location>
        <begin position="183"/>
        <end position="232"/>
    </location>
</feature>
<sequence>MAYAALASLAQTIDLILLNHQHYTFFHEINPQIKNLLGQTIFLRDFLDDFPEGADGQQGRIRDVANEAEDEIEDFLSKQIQSSLNSGGRSQHVQLAYLQSGVPTVSRQWYMLPRQDQSHSDEISKLYQKLQKVTNEIDYIIQQVIKTKKSSKAKHQQLCDSSSASSSGRSAPRTGNDVMVGFEEDLMTIKDQLCGQSSKLQVVPIFGMGGIGKTTLARNAYDDPSTMEHFQIRV</sequence>
<reference evidence="3" key="1">
    <citation type="submission" date="2020-06" db="EMBL/GenBank/DDBJ databases">
        <authorList>
            <person name="Li T."/>
            <person name="Hu X."/>
            <person name="Zhang T."/>
            <person name="Song X."/>
            <person name="Zhang H."/>
            <person name="Dai N."/>
            <person name="Sheng W."/>
            <person name="Hou X."/>
            <person name="Wei L."/>
        </authorList>
    </citation>
    <scope>NUCLEOTIDE SEQUENCE</scope>
    <source>
        <strain evidence="3">KEN1</strain>
        <tissue evidence="3">Leaf</tissue>
    </source>
</reference>
<name>A0AAW2TDZ1_9LAMI</name>
<organism evidence="3">
    <name type="scientific">Sesamum latifolium</name>
    <dbReference type="NCBI Taxonomy" id="2727402"/>
    <lineage>
        <taxon>Eukaryota</taxon>
        <taxon>Viridiplantae</taxon>
        <taxon>Streptophyta</taxon>
        <taxon>Embryophyta</taxon>
        <taxon>Tracheophyta</taxon>
        <taxon>Spermatophyta</taxon>
        <taxon>Magnoliopsida</taxon>
        <taxon>eudicotyledons</taxon>
        <taxon>Gunneridae</taxon>
        <taxon>Pentapetalae</taxon>
        <taxon>asterids</taxon>
        <taxon>lamiids</taxon>
        <taxon>Lamiales</taxon>
        <taxon>Pedaliaceae</taxon>
        <taxon>Sesamum</taxon>
    </lineage>
</organism>
<feature type="region of interest" description="Disordered" evidence="1">
    <location>
        <begin position="155"/>
        <end position="176"/>
    </location>
</feature>
<dbReference type="EMBL" id="JACGWN010000015">
    <property type="protein sequence ID" value="KAL0402645.1"/>
    <property type="molecule type" value="Genomic_DNA"/>
</dbReference>